<proteinExistence type="predicted"/>
<evidence type="ECO:0000256" key="3">
    <source>
        <dbReference type="ARBA" id="ARBA00023008"/>
    </source>
</evidence>
<protein>
    <submittedName>
        <fullName evidence="6">L-ascorbate oxidase-like</fullName>
    </submittedName>
</protein>
<dbReference type="InterPro" id="IPR002355">
    <property type="entry name" value="Cu_oxidase_Cu_BS"/>
</dbReference>
<sequence>MRYQRDHGLYGALIVREGESAYPIFSETFEDHPEKKTMAIVDSMINEQKSSVTPRYCLPDGSGLPVQFDHIQFQMNGQRLPRRASVVDSNTQIEFYVVGGTNYRFRIISATILNIFVISIDYHEMHVMATDGYLVKPFVTDYLVVHVSERYDFILKAKEGMPPGFKFPIRIQSLAVLCNDNTKLAGKSYGFLVYTNGFDEMRPTFPARSIVQNNRCNDKSNPCKVLNCPFEKMPKDYSDQGSYMMCFNVLALQLLIPTPKYEYPNSVVEPGDEFFFNFHQKNKSVGLINGIKFDLPEEPILISEKIENECAYPAKCKKLGKRHCPHTIYLTHDGHSTRFVLSSLRLPVPITHPIHMHGHSYFIAKIGYPEYDESGHIKAPNKDLKLPSCGNATWSDGTPGGIFVNSTTVRKDAIIVPAGGYVVIHFLQKNPGWWFMHCHIDYHLNGGMAIAIGENHRRASTPPGPLHHVTKEFCFTLQTFLYKENSTELVVPIEP</sequence>
<evidence type="ECO:0000259" key="4">
    <source>
        <dbReference type="Pfam" id="PF00394"/>
    </source>
</evidence>
<dbReference type="GO" id="GO:0016491">
    <property type="term" value="F:oxidoreductase activity"/>
    <property type="evidence" value="ECO:0007669"/>
    <property type="project" value="UniProtKB-KW"/>
</dbReference>
<dbReference type="EMBL" id="CACRXK020008104">
    <property type="protein sequence ID" value="CAB4013989.1"/>
    <property type="molecule type" value="Genomic_DNA"/>
</dbReference>
<dbReference type="SUPFAM" id="SSF49503">
    <property type="entry name" value="Cupredoxins"/>
    <property type="match status" value="2"/>
</dbReference>
<evidence type="ECO:0000259" key="5">
    <source>
        <dbReference type="Pfam" id="PF07731"/>
    </source>
</evidence>
<dbReference type="Pfam" id="PF00394">
    <property type="entry name" value="Cu-oxidase"/>
    <property type="match status" value="1"/>
</dbReference>
<evidence type="ECO:0000256" key="2">
    <source>
        <dbReference type="ARBA" id="ARBA00023002"/>
    </source>
</evidence>
<dbReference type="Gene3D" id="2.60.40.420">
    <property type="entry name" value="Cupredoxins - blue copper proteins"/>
    <property type="match status" value="2"/>
</dbReference>
<organism evidence="6 7">
    <name type="scientific">Paramuricea clavata</name>
    <name type="common">Red gorgonian</name>
    <name type="synonym">Violescent sea-whip</name>
    <dbReference type="NCBI Taxonomy" id="317549"/>
    <lineage>
        <taxon>Eukaryota</taxon>
        <taxon>Metazoa</taxon>
        <taxon>Cnidaria</taxon>
        <taxon>Anthozoa</taxon>
        <taxon>Octocorallia</taxon>
        <taxon>Malacalcyonacea</taxon>
        <taxon>Plexauridae</taxon>
        <taxon>Paramuricea</taxon>
    </lineage>
</organism>
<dbReference type="OrthoDB" id="2121828at2759"/>
<evidence type="ECO:0000313" key="6">
    <source>
        <dbReference type="EMBL" id="CAB4013989.1"/>
    </source>
</evidence>
<keyword evidence="3" id="KW-0186">Copper</keyword>
<comment type="caution">
    <text evidence="6">The sequence shown here is derived from an EMBL/GenBank/DDBJ whole genome shotgun (WGS) entry which is preliminary data.</text>
</comment>
<accession>A0A7D9ES40</accession>
<dbReference type="PROSITE" id="PS00080">
    <property type="entry name" value="MULTICOPPER_OXIDASE2"/>
    <property type="match status" value="1"/>
</dbReference>
<keyword evidence="7" id="KW-1185">Reference proteome</keyword>
<dbReference type="InterPro" id="IPR045087">
    <property type="entry name" value="Cu-oxidase_fam"/>
</dbReference>
<dbReference type="InterPro" id="IPR011706">
    <property type="entry name" value="Cu-oxidase_C"/>
</dbReference>
<dbReference type="AlphaFoldDB" id="A0A7D9ES40"/>
<dbReference type="GO" id="GO:0006826">
    <property type="term" value="P:iron ion transport"/>
    <property type="evidence" value="ECO:0007669"/>
    <property type="project" value="TreeGrafter"/>
</dbReference>
<feature type="domain" description="Plastocyanin-like" evidence="4">
    <location>
        <begin position="75"/>
        <end position="175"/>
    </location>
</feature>
<dbReference type="InterPro" id="IPR008972">
    <property type="entry name" value="Cupredoxin"/>
</dbReference>
<dbReference type="PANTHER" id="PTHR11709">
    <property type="entry name" value="MULTI-COPPER OXIDASE"/>
    <property type="match status" value="1"/>
</dbReference>
<dbReference type="InterPro" id="IPR001117">
    <property type="entry name" value="Cu-oxidase_2nd"/>
</dbReference>
<keyword evidence="2" id="KW-0560">Oxidoreductase</keyword>
<evidence type="ECO:0000313" key="7">
    <source>
        <dbReference type="Proteomes" id="UP001152795"/>
    </source>
</evidence>
<dbReference type="PROSITE" id="PS00079">
    <property type="entry name" value="MULTICOPPER_OXIDASE1"/>
    <property type="match status" value="1"/>
</dbReference>
<name>A0A7D9ES40_PARCT</name>
<evidence type="ECO:0000256" key="1">
    <source>
        <dbReference type="ARBA" id="ARBA00022723"/>
    </source>
</evidence>
<feature type="domain" description="Plastocyanin-like" evidence="5">
    <location>
        <begin position="338"/>
        <end position="452"/>
    </location>
</feature>
<keyword evidence="1" id="KW-0479">Metal-binding</keyword>
<dbReference type="Proteomes" id="UP001152795">
    <property type="component" value="Unassembled WGS sequence"/>
</dbReference>
<gene>
    <name evidence="6" type="ORF">PACLA_8A022078</name>
</gene>
<dbReference type="GO" id="GO:0005507">
    <property type="term" value="F:copper ion binding"/>
    <property type="evidence" value="ECO:0007669"/>
    <property type="project" value="InterPro"/>
</dbReference>
<dbReference type="Pfam" id="PF07731">
    <property type="entry name" value="Cu-oxidase_2"/>
    <property type="match status" value="1"/>
</dbReference>
<dbReference type="PANTHER" id="PTHR11709:SF394">
    <property type="entry name" value="FI03373P-RELATED"/>
    <property type="match status" value="1"/>
</dbReference>
<dbReference type="GO" id="GO:0005886">
    <property type="term" value="C:plasma membrane"/>
    <property type="evidence" value="ECO:0007669"/>
    <property type="project" value="TreeGrafter"/>
</dbReference>
<reference evidence="6" key="1">
    <citation type="submission" date="2020-04" db="EMBL/GenBank/DDBJ databases">
        <authorList>
            <person name="Alioto T."/>
            <person name="Alioto T."/>
            <person name="Gomez Garrido J."/>
        </authorList>
    </citation>
    <scope>NUCLEOTIDE SEQUENCE</scope>
    <source>
        <strain evidence="6">A484AB</strain>
    </source>
</reference>
<dbReference type="InterPro" id="IPR033138">
    <property type="entry name" value="Cu_oxidase_CS"/>
</dbReference>